<protein>
    <submittedName>
        <fullName evidence="1">Uncharacterized protein</fullName>
    </submittedName>
</protein>
<organism evidence="1">
    <name type="scientific">Heliothis virescens</name>
    <name type="common">Tobacco budworm moth</name>
    <dbReference type="NCBI Taxonomy" id="7102"/>
    <lineage>
        <taxon>Eukaryota</taxon>
        <taxon>Metazoa</taxon>
        <taxon>Ecdysozoa</taxon>
        <taxon>Arthropoda</taxon>
        <taxon>Hexapoda</taxon>
        <taxon>Insecta</taxon>
        <taxon>Pterygota</taxon>
        <taxon>Neoptera</taxon>
        <taxon>Endopterygota</taxon>
        <taxon>Lepidoptera</taxon>
        <taxon>Glossata</taxon>
        <taxon>Ditrysia</taxon>
        <taxon>Noctuoidea</taxon>
        <taxon>Noctuidae</taxon>
        <taxon>Heliothinae</taxon>
        <taxon>Heliothis</taxon>
    </lineage>
</organism>
<sequence length="206" mass="22191">MLGIEAYPPYTLDKLVAAAVPSCSTSPPSPGVRCAELAARAACAPARLRAPRRPLLRRDHTAFLVKLYGGDAGRVSFELLPGERRAASRAGATEDAGAEETRLLLRNARARAPGYTHNAHSQPAAAGPAAGAHRRKAVAGAARRCGFRPLQLYARVARWPPPRVARPPARAEARRLPRLARHAAHPRRHVSSAASTTQHTYLFIFI</sequence>
<accession>A0A2A4JMF8</accession>
<reference evidence="1" key="1">
    <citation type="submission" date="2017-09" db="EMBL/GenBank/DDBJ databases">
        <title>Contemporary evolution of a Lepidopteran species, Heliothis virescens, in response to modern agricultural practices.</title>
        <authorList>
            <person name="Fritz M.L."/>
            <person name="Deyonke A.M."/>
            <person name="Papanicolaou A."/>
            <person name="Micinski S."/>
            <person name="Westbrook J."/>
            <person name="Gould F."/>
        </authorList>
    </citation>
    <scope>NUCLEOTIDE SEQUENCE [LARGE SCALE GENOMIC DNA]</scope>
    <source>
        <strain evidence="1">HvINT-</strain>
        <tissue evidence="1">Whole body</tissue>
    </source>
</reference>
<name>A0A2A4JMF8_HELVI</name>
<comment type="caution">
    <text evidence="1">The sequence shown here is derived from an EMBL/GenBank/DDBJ whole genome shotgun (WGS) entry which is preliminary data.</text>
</comment>
<dbReference type="AlphaFoldDB" id="A0A2A4JMF8"/>
<dbReference type="EMBL" id="NWSH01000986">
    <property type="protein sequence ID" value="PCG73237.1"/>
    <property type="molecule type" value="Genomic_DNA"/>
</dbReference>
<gene>
    <name evidence="1" type="ORF">B5V51_15009</name>
</gene>
<proteinExistence type="predicted"/>
<evidence type="ECO:0000313" key="1">
    <source>
        <dbReference type="EMBL" id="PCG73237.1"/>
    </source>
</evidence>